<sequence>MVDAVRSGVDTKTCLLIAKRSSLLRLSQRMDKGTKSTCLVELITERVLVFPGQGNGSCQCKISSNFLSLDFRIAECKAIAFVRRHYALLPWKQNLLDQGPCLDCVWKHGTWPRTLRDDLYSMDVKCQRDGIRIFKNVKIFKRLKDGCT</sequence>
<evidence type="ECO:0000313" key="2">
    <source>
        <dbReference type="Proteomes" id="UP000499080"/>
    </source>
</evidence>
<organism evidence="1 2">
    <name type="scientific">Araneus ventricosus</name>
    <name type="common">Orbweaver spider</name>
    <name type="synonym">Epeira ventricosa</name>
    <dbReference type="NCBI Taxonomy" id="182803"/>
    <lineage>
        <taxon>Eukaryota</taxon>
        <taxon>Metazoa</taxon>
        <taxon>Ecdysozoa</taxon>
        <taxon>Arthropoda</taxon>
        <taxon>Chelicerata</taxon>
        <taxon>Arachnida</taxon>
        <taxon>Araneae</taxon>
        <taxon>Araneomorphae</taxon>
        <taxon>Entelegynae</taxon>
        <taxon>Araneoidea</taxon>
        <taxon>Araneidae</taxon>
        <taxon>Araneus</taxon>
    </lineage>
</organism>
<dbReference type="AlphaFoldDB" id="A0A4Y2BY08"/>
<evidence type="ECO:0000313" key="1">
    <source>
        <dbReference type="EMBL" id="GBL96196.1"/>
    </source>
</evidence>
<accession>A0A4Y2BY08</accession>
<dbReference type="EMBL" id="BGPR01000118">
    <property type="protein sequence ID" value="GBL96196.1"/>
    <property type="molecule type" value="Genomic_DNA"/>
</dbReference>
<name>A0A4Y2BY08_ARAVE</name>
<comment type="caution">
    <text evidence="1">The sequence shown here is derived from an EMBL/GenBank/DDBJ whole genome shotgun (WGS) entry which is preliminary data.</text>
</comment>
<proteinExistence type="predicted"/>
<reference evidence="1 2" key="1">
    <citation type="journal article" date="2019" name="Sci. Rep.">
        <title>Orb-weaving spider Araneus ventricosus genome elucidates the spidroin gene catalogue.</title>
        <authorList>
            <person name="Kono N."/>
            <person name="Nakamura H."/>
            <person name="Ohtoshi R."/>
            <person name="Moran D.A.P."/>
            <person name="Shinohara A."/>
            <person name="Yoshida Y."/>
            <person name="Fujiwara M."/>
            <person name="Mori M."/>
            <person name="Tomita M."/>
            <person name="Arakawa K."/>
        </authorList>
    </citation>
    <scope>NUCLEOTIDE SEQUENCE [LARGE SCALE GENOMIC DNA]</scope>
</reference>
<keyword evidence="2" id="KW-1185">Reference proteome</keyword>
<dbReference type="Proteomes" id="UP000499080">
    <property type="component" value="Unassembled WGS sequence"/>
</dbReference>
<gene>
    <name evidence="1" type="ORF">AVEN_118742_1</name>
</gene>
<protein>
    <submittedName>
        <fullName evidence="1">Uncharacterized protein</fullName>
    </submittedName>
</protein>